<keyword evidence="8" id="KW-0119">Carbohydrate metabolism</keyword>
<dbReference type="STRING" id="520762.AN619_20620"/>
<comment type="subcellular location">
    <subcellularLocation>
        <location evidence="1">Cytoplasm</location>
    </subcellularLocation>
</comment>
<dbReference type="InterPro" id="IPR023198">
    <property type="entry name" value="PGP-like_dom2"/>
</dbReference>
<feature type="binding site" evidence="13">
    <location>
        <position position="79"/>
    </location>
    <ligand>
        <name>substrate</name>
    </ligand>
</feature>
<dbReference type="SFLD" id="SFLDS00003">
    <property type="entry name" value="Haloacid_Dehalogenase"/>
    <property type="match status" value="1"/>
</dbReference>
<evidence type="ECO:0000256" key="2">
    <source>
        <dbReference type="ARBA" id="ARBA00006171"/>
    </source>
</evidence>
<dbReference type="NCBIfam" id="TIGR01509">
    <property type="entry name" value="HAD-SF-IA-v3"/>
    <property type="match status" value="1"/>
</dbReference>
<dbReference type="PANTHER" id="PTHR18901">
    <property type="entry name" value="2-DEOXYGLUCOSE-6-PHOSPHATE PHOSPHATASE 2"/>
    <property type="match status" value="1"/>
</dbReference>
<evidence type="ECO:0000256" key="11">
    <source>
        <dbReference type="ARBA" id="ARBA00044991"/>
    </source>
</evidence>
<dbReference type="Gene3D" id="3.40.50.1000">
    <property type="entry name" value="HAD superfamily/HAD-like"/>
    <property type="match status" value="1"/>
</dbReference>
<dbReference type="EMBL" id="LOEE01000045">
    <property type="protein sequence ID" value="KXG74892.1"/>
    <property type="molecule type" value="Genomic_DNA"/>
</dbReference>
<dbReference type="PANTHER" id="PTHR18901:SF38">
    <property type="entry name" value="PSEUDOURIDINE-5'-PHOSPHATASE"/>
    <property type="match status" value="1"/>
</dbReference>
<dbReference type="SFLD" id="SFLDF00046">
    <property type="entry name" value="beta-phosphoglucomutase"/>
    <property type="match status" value="1"/>
</dbReference>
<name>A0A140L2W7_9FIRM</name>
<feature type="binding site" evidence="13">
    <location>
        <position position="26"/>
    </location>
    <ligand>
        <name>substrate</name>
    </ligand>
</feature>
<feature type="active site" description="Proton donor/acceptor" evidence="12">
    <location>
        <position position="12"/>
    </location>
</feature>
<evidence type="ECO:0000313" key="16">
    <source>
        <dbReference type="EMBL" id="KXG74892.1"/>
    </source>
</evidence>
<dbReference type="InterPro" id="IPR010972">
    <property type="entry name" value="Beta-PGM"/>
</dbReference>
<dbReference type="InterPro" id="IPR010976">
    <property type="entry name" value="B-phosphoglucomutase_hydrolase"/>
</dbReference>
<protein>
    <recommendedName>
        <fullName evidence="11">Beta-phosphoglucomutase</fullName>
        <ecNumber evidence="10">5.4.2.6</ecNumber>
    </recommendedName>
</protein>
<dbReference type="RefSeq" id="WP_068556650.1">
    <property type="nucleotide sequence ID" value="NZ_LOEE01000045.1"/>
</dbReference>
<dbReference type="InterPro" id="IPR006439">
    <property type="entry name" value="HAD-SF_hydro_IA"/>
</dbReference>
<feature type="active site" description="Proton donor/acceptor" evidence="12">
    <location>
        <position position="10"/>
    </location>
</feature>
<keyword evidence="7 16" id="KW-0413">Isomerase</keyword>
<dbReference type="SFLD" id="SFLDG01135">
    <property type="entry name" value="C1.5.6:_HAD__Beta-PGM__Phospha"/>
    <property type="match status" value="1"/>
</dbReference>
<dbReference type="AlphaFoldDB" id="A0A140L2W7"/>
<dbReference type="SFLD" id="SFLDG01129">
    <property type="entry name" value="C1.5:_HAD__Beta-PGM__Phosphata"/>
    <property type="match status" value="1"/>
</dbReference>
<comment type="caution">
    <text evidence="16">The sequence shown here is derived from an EMBL/GenBank/DDBJ whole genome shotgun (WGS) entry which is preliminary data.</text>
</comment>
<dbReference type="GO" id="GO:0005737">
    <property type="term" value="C:cytoplasm"/>
    <property type="evidence" value="ECO:0007669"/>
    <property type="project" value="UniProtKB-SubCell"/>
</dbReference>
<feature type="binding site" evidence="13">
    <location>
        <position position="53"/>
    </location>
    <ligand>
        <name>substrate</name>
    </ligand>
</feature>
<feature type="site" description="Important for catalytic activity and assists the phosphoryl transfer reaction to Asp8 by balancing charge and orienting the reacting groups" evidence="15">
    <location>
        <position position="117"/>
    </location>
</feature>
<keyword evidence="3" id="KW-0963">Cytoplasm</keyword>
<feature type="binding site" evidence="13">
    <location>
        <begin position="10"/>
        <end position="12"/>
    </location>
    <ligand>
        <name>substrate</name>
    </ligand>
</feature>
<dbReference type="Proteomes" id="UP000070456">
    <property type="component" value="Unassembled WGS sequence"/>
</dbReference>
<keyword evidence="17" id="KW-1185">Reference proteome</keyword>
<evidence type="ECO:0000256" key="15">
    <source>
        <dbReference type="PIRSR" id="PIRSR610972-4"/>
    </source>
</evidence>
<dbReference type="CDD" id="cd02598">
    <property type="entry name" value="HAD_BPGM"/>
    <property type="match status" value="1"/>
</dbReference>
<dbReference type="GO" id="GO:0005975">
    <property type="term" value="P:carbohydrate metabolic process"/>
    <property type="evidence" value="ECO:0007669"/>
    <property type="project" value="InterPro"/>
</dbReference>
<evidence type="ECO:0000256" key="3">
    <source>
        <dbReference type="ARBA" id="ARBA00022490"/>
    </source>
</evidence>
<evidence type="ECO:0000256" key="12">
    <source>
        <dbReference type="PIRSR" id="PIRSR610972-1"/>
    </source>
</evidence>
<keyword evidence="5 14" id="KW-0479">Metal-binding</keyword>
<evidence type="ECO:0000256" key="1">
    <source>
        <dbReference type="ARBA" id="ARBA00004496"/>
    </source>
</evidence>
<comment type="cofactor">
    <cofactor evidence="14">
        <name>Mg(2+)</name>
        <dbReference type="ChEBI" id="CHEBI:18420"/>
    </cofactor>
    <text evidence="14">Binds 2 magnesium ions per subunit.</text>
</comment>
<organism evidence="16 17">
    <name type="scientific">Thermotalea metallivorans</name>
    <dbReference type="NCBI Taxonomy" id="520762"/>
    <lineage>
        <taxon>Bacteria</taxon>
        <taxon>Bacillati</taxon>
        <taxon>Bacillota</taxon>
        <taxon>Clostridia</taxon>
        <taxon>Peptostreptococcales</taxon>
        <taxon>Thermotaleaceae</taxon>
        <taxon>Thermotalea</taxon>
    </lineage>
</organism>
<evidence type="ECO:0000256" key="5">
    <source>
        <dbReference type="ARBA" id="ARBA00022723"/>
    </source>
</evidence>
<feature type="binding site" evidence="14">
    <location>
        <position position="173"/>
    </location>
    <ligand>
        <name>Mg(2+)</name>
        <dbReference type="ChEBI" id="CHEBI:18420"/>
    </ligand>
</feature>
<accession>A0A140L2W7</accession>
<evidence type="ECO:0000256" key="10">
    <source>
        <dbReference type="ARBA" id="ARBA00044968"/>
    </source>
</evidence>
<comment type="similarity">
    <text evidence="2">Belongs to the HAD-like hydrolase superfamily. CbbY/CbbZ/Gph/YieH family.</text>
</comment>
<feature type="binding site" evidence="13">
    <location>
        <begin position="117"/>
        <end position="121"/>
    </location>
    <ligand>
        <name>substrate</name>
    </ligand>
</feature>
<proteinExistence type="inferred from homology"/>
<dbReference type="FunFam" id="1.10.150.240:FF:000010">
    <property type="entry name" value="Beta-phosphoglucomutase"/>
    <property type="match status" value="1"/>
</dbReference>
<dbReference type="NCBIfam" id="TIGR02009">
    <property type="entry name" value="PGMB-YQAB-SF"/>
    <property type="match status" value="1"/>
</dbReference>
<feature type="binding site" evidence="14">
    <location>
        <position position="172"/>
    </location>
    <ligand>
        <name>Mg(2+)</name>
        <dbReference type="ChEBI" id="CHEBI:18420"/>
    </ligand>
</feature>
<comment type="catalytic activity">
    <reaction evidence="9">
        <text>beta-D-glucose 1-phosphate = beta-D-glucose 6-phosphate</text>
        <dbReference type="Rhea" id="RHEA:20113"/>
        <dbReference type="ChEBI" id="CHEBI:57684"/>
        <dbReference type="ChEBI" id="CHEBI:58247"/>
        <dbReference type="EC" id="5.4.2.6"/>
    </reaction>
</comment>
<evidence type="ECO:0000256" key="7">
    <source>
        <dbReference type="ARBA" id="ARBA00023235"/>
    </source>
</evidence>
<dbReference type="Gene3D" id="1.10.150.240">
    <property type="entry name" value="Putative phosphatase, domain 2"/>
    <property type="match status" value="1"/>
</dbReference>
<evidence type="ECO:0000256" key="8">
    <source>
        <dbReference type="ARBA" id="ARBA00023277"/>
    </source>
</evidence>
<feature type="binding site" evidence="13">
    <location>
        <position position="148"/>
    </location>
    <ligand>
        <name>substrate</name>
    </ligand>
</feature>
<dbReference type="PATRIC" id="fig|520762.4.peg.2277"/>
<feature type="binding site" evidence="14">
    <location>
        <position position="10"/>
    </location>
    <ligand>
        <name>Mg(2+)</name>
        <dbReference type="ChEBI" id="CHEBI:18420"/>
    </ligand>
</feature>
<sequence length="236" mass="26327">MKEIKGFIFDLDGVITDTAEYHFQAWKALGEGLGIPFDREFNEKLKGIDRMESLEKILEYGNQQNNFSKEEKIALAEKKNAYYQELIKSIRPRDVLPGIEELLNTLRKHHIKIGLASASKNAPAIIDALGVRDYIDYLVDPASVKRGKPAPDIFLEAARGLGVDPETCVGIEDAEAGVEAIKAAGMFAVGVGRKESMKKADFIVENTGELTFENIKKAFCTWKSMHQHKKEKIGVD</sequence>
<evidence type="ECO:0000313" key="17">
    <source>
        <dbReference type="Proteomes" id="UP000070456"/>
    </source>
</evidence>
<dbReference type="NCBIfam" id="TIGR01990">
    <property type="entry name" value="bPGM"/>
    <property type="match status" value="1"/>
</dbReference>
<dbReference type="EC" id="5.4.2.6" evidence="10"/>
<evidence type="ECO:0000256" key="4">
    <source>
        <dbReference type="ARBA" id="ARBA00022553"/>
    </source>
</evidence>
<dbReference type="InterPro" id="IPR023214">
    <property type="entry name" value="HAD_sf"/>
</dbReference>
<gene>
    <name evidence="16" type="primary">yvdM</name>
    <name evidence="16" type="ORF">AN619_20620</name>
</gene>
<keyword evidence="4" id="KW-0597">Phosphoprotein</keyword>
<dbReference type="InterPro" id="IPR036412">
    <property type="entry name" value="HAD-like_sf"/>
</dbReference>
<reference evidence="16 17" key="1">
    <citation type="submission" date="2015-12" db="EMBL/GenBank/DDBJ databases">
        <title>Draft genome sequence of the thermoanaerobe Thermotalea metallivorans, an isolate from the runoff channel of the Great Artesian Basin, Australia.</title>
        <authorList>
            <person name="Patel B.K."/>
        </authorList>
    </citation>
    <scope>NUCLEOTIDE SEQUENCE [LARGE SCALE GENOMIC DNA]</scope>
    <source>
        <strain evidence="16 17">B2-1</strain>
    </source>
</reference>
<evidence type="ECO:0000256" key="14">
    <source>
        <dbReference type="PIRSR" id="PIRSR610972-3"/>
    </source>
</evidence>
<evidence type="ECO:0000256" key="13">
    <source>
        <dbReference type="PIRSR" id="PIRSR610972-2"/>
    </source>
</evidence>
<dbReference type="GO" id="GO:0000287">
    <property type="term" value="F:magnesium ion binding"/>
    <property type="evidence" value="ECO:0007669"/>
    <property type="project" value="InterPro"/>
</dbReference>
<evidence type="ECO:0000256" key="6">
    <source>
        <dbReference type="ARBA" id="ARBA00022842"/>
    </source>
</evidence>
<dbReference type="Pfam" id="PF00702">
    <property type="entry name" value="Hydrolase"/>
    <property type="match status" value="1"/>
</dbReference>
<dbReference type="OrthoDB" id="9797743at2"/>
<keyword evidence="6 14" id="KW-0460">Magnesium</keyword>
<feature type="binding site" evidence="13">
    <location>
        <begin position="45"/>
        <end position="50"/>
    </location>
    <ligand>
        <name>substrate</name>
    </ligand>
</feature>
<feature type="site" description="Important for catalytic activity and assists the phosphoryl transfer reaction to Asp8 by balancing charge and orienting the reacting groups" evidence="15">
    <location>
        <position position="148"/>
    </location>
</feature>
<dbReference type="GO" id="GO:0008801">
    <property type="term" value="F:beta-phosphoglucomutase activity"/>
    <property type="evidence" value="ECO:0007669"/>
    <property type="project" value="UniProtKB-EC"/>
</dbReference>
<evidence type="ECO:0000256" key="9">
    <source>
        <dbReference type="ARBA" id="ARBA00044926"/>
    </source>
</evidence>
<feature type="binding site" evidence="14">
    <location>
        <position position="12"/>
    </location>
    <ligand>
        <name>Mg(2+)</name>
        <dbReference type="ChEBI" id="CHEBI:18420"/>
    </ligand>
</feature>
<dbReference type="SUPFAM" id="SSF56784">
    <property type="entry name" value="HAD-like"/>
    <property type="match status" value="1"/>
</dbReference>